<name>D1YVA6_METPS</name>
<evidence type="ECO:0000313" key="1">
    <source>
        <dbReference type="EMBL" id="BAI60378.1"/>
    </source>
</evidence>
<reference evidence="1 2" key="1">
    <citation type="journal article" date="2007" name="Appl. Environ. Microbiol.">
        <title>Isolation of key methanogens for global methane emission from rice paddy fields: a novel isolate affiliated with the clone cluster rice cluster I.</title>
        <authorList>
            <person name="Sakai S."/>
            <person name="Imachi H."/>
            <person name="Sekiguchi Y."/>
            <person name="Ohashi A."/>
            <person name="Harada H."/>
            <person name="Kamagata Y."/>
        </authorList>
    </citation>
    <scope>NUCLEOTIDE SEQUENCE [LARGE SCALE GENOMIC DNA]</scope>
    <source>
        <strain evidence="2">DSM 17711 / JCM 13418 / NBRC 101707 / SANAE</strain>
    </source>
</reference>
<keyword evidence="2" id="KW-1185">Reference proteome</keyword>
<dbReference type="GeneID" id="38937768"/>
<dbReference type="RefSeq" id="WP_012899058.1">
    <property type="nucleotide sequence ID" value="NC_013665.1"/>
</dbReference>
<reference evidence="2" key="3">
    <citation type="journal article" date="2011" name="PLoS ONE">
        <title>Genome sequence of a mesophilic hydrogenotrophic methanogen Methanocella paludicola, the first cultivated representative of the order Methanocellales.</title>
        <authorList>
            <person name="Sakai S."/>
            <person name="Takaki Y."/>
            <person name="Shimamura S."/>
            <person name="Sekine M."/>
            <person name="Tajima T."/>
            <person name="Kosugi H."/>
            <person name="Ichikawa N."/>
            <person name="Tasumi E."/>
            <person name="Hiraki A.T."/>
            <person name="Shimizu A."/>
            <person name="Kato Y."/>
            <person name="Nishiko R."/>
            <person name="Mori K."/>
            <person name="Fujita N."/>
            <person name="Imachi H."/>
            <person name="Takai K."/>
        </authorList>
    </citation>
    <scope>NUCLEOTIDE SEQUENCE [LARGE SCALE GENOMIC DNA]</scope>
    <source>
        <strain evidence="2">DSM 17711 / JCM 13418 / NBRC 101707 / SANAE</strain>
    </source>
</reference>
<evidence type="ECO:0000313" key="2">
    <source>
        <dbReference type="Proteomes" id="UP000001882"/>
    </source>
</evidence>
<protein>
    <submittedName>
        <fullName evidence="1">Uncharacterized protein</fullName>
    </submittedName>
</protein>
<organism evidence="1 2">
    <name type="scientific">Methanocella paludicola (strain DSM 17711 / JCM 13418 / NBRC 101707 / SANAE)</name>
    <dbReference type="NCBI Taxonomy" id="304371"/>
    <lineage>
        <taxon>Archaea</taxon>
        <taxon>Methanobacteriati</taxon>
        <taxon>Methanobacteriota</taxon>
        <taxon>Stenosarchaea group</taxon>
        <taxon>Methanomicrobia</taxon>
        <taxon>Methanocellales</taxon>
        <taxon>Methanocellaceae</taxon>
        <taxon>Methanocella</taxon>
    </lineage>
</organism>
<accession>D1YVA6</accession>
<dbReference type="AlphaFoldDB" id="D1YVA6"/>
<dbReference type="EMBL" id="AP011532">
    <property type="protein sequence ID" value="BAI60378.1"/>
    <property type="molecule type" value="Genomic_DNA"/>
</dbReference>
<proteinExistence type="predicted"/>
<sequence>MPAASMQKPARPGSSEELLDAAIDTVYTKLKHVNHSSHIVALSQELRELLKMRNEMGYEKQR</sequence>
<gene>
    <name evidence="1" type="ordered locus">MCP_0306</name>
</gene>
<dbReference type="InParanoid" id="D1YVA6"/>
<reference evidence="1 2" key="2">
    <citation type="journal article" date="2008" name="Int. J. Syst. Evol. Microbiol.">
        <title>Methanocella paludicola gen. nov., sp. nov., a methane-producing archaeon, the first isolate of the lineage 'Rice Cluster I', and proposal of the new archaeal order Methanocellales ord. nov.</title>
        <authorList>
            <person name="Sakai S."/>
            <person name="Imachi H."/>
            <person name="Hanada S."/>
            <person name="Ohashi A."/>
            <person name="Harada H."/>
            <person name="Kamagata Y."/>
        </authorList>
    </citation>
    <scope>NUCLEOTIDE SEQUENCE [LARGE SCALE GENOMIC DNA]</scope>
    <source>
        <strain evidence="2">DSM 17711 / JCM 13418 / NBRC 101707 / SANAE</strain>
    </source>
</reference>
<dbReference type="Proteomes" id="UP000001882">
    <property type="component" value="Chromosome"/>
</dbReference>
<dbReference type="KEGG" id="mpd:MCP_0306"/>